<proteinExistence type="predicted"/>
<feature type="coiled-coil region" evidence="1">
    <location>
        <begin position="196"/>
        <end position="230"/>
    </location>
</feature>
<keyword evidence="2" id="KW-0812">Transmembrane</keyword>
<dbReference type="EMBL" id="CP028475">
    <property type="protein sequence ID" value="AVW91579.1"/>
    <property type="molecule type" value="Genomic_DNA"/>
</dbReference>
<dbReference type="Proteomes" id="UP000241447">
    <property type="component" value="Chromosome"/>
</dbReference>
<keyword evidence="2" id="KW-1133">Transmembrane helix</keyword>
<feature type="transmembrane region" description="Helical" evidence="2">
    <location>
        <begin position="21"/>
        <end position="45"/>
    </location>
</feature>
<evidence type="ECO:0000313" key="3">
    <source>
        <dbReference type="EMBL" id="AVW91579.1"/>
    </source>
</evidence>
<keyword evidence="1" id="KW-0175">Coiled coil</keyword>
<dbReference type="OrthoDB" id="7863443at2"/>
<sequence length="266" mass="29983">MVDQMDGRTGFRLMQHVLQDMAKWTIIALAIAASVSTALSFAGLWPWLGMQVEIHGGETVQVGPYVQTGLTILLLSLCAFLPGVNRMLDLERSHRSFAVSMQDVAQAYRLSHATDRDSAFALSSEFDSVRARLHHLRAHPDLASLEPEVMELAAQMSHTTRDLAQIYSDEKVTRAKVFLTERQQDLEAFQDKLDLALSITEELKRWQRDIEASEREANRHMDRLERDLKEVLPGLGYELDDLDMADDDGKVVSMPKSAMSTPDRTN</sequence>
<reference evidence="3 4" key="1">
    <citation type="submission" date="2018-03" db="EMBL/GenBank/DDBJ databases">
        <title>The Complete Genome of Celeribacter baekdonensis strain LH4, a Thiosulfate-Oxidizing Alphaproteobacterium Isolated from Gulf of Mexico Continental Slope Sediments.</title>
        <authorList>
            <person name="Flood B.E."/>
            <person name="Bailey J.V."/>
            <person name="Leprich D."/>
        </authorList>
    </citation>
    <scope>NUCLEOTIDE SEQUENCE [LARGE SCALE GENOMIC DNA]</scope>
    <source>
        <strain evidence="3 4">LH4</strain>
    </source>
</reference>
<keyword evidence="2" id="KW-0472">Membrane</keyword>
<organism evidence="3 4">
    <name type="scientific">Celeribacter baekdonensis</name>
    <dbReference type="NCBI Taxonomy" id="875171"/>
    <lineage>
        <taxon>Bacteria</taxon>
        <taxon>Pseudomonadati</taxon>
        <taxon>Pseudomonadota</taxon>
        <taxon>Alphaproteobacteria</taxon>
        <taxon>Rhodobacterales</taxon>
        <taxon>Roseobacteraceae</taxon>
        <taxon>Celeribacter</taxon>
    </lineage>
</organism>
<accession>A0A2R4M394</accession>
<name>A0A2R4M394_9RHOB</name>
<dbReference type="KEGG" id="cbak:DA792_11235"/>
<evidence type="ECO:0000313" key="4">
    <source>
        <dbReference type="Proteomes" id="UP000241447"/>
    </source>
</evidence>
<gene>
    <name evidence="3" type="ORF">DA792_11235</name>
</gene>
<dbReference type="AlphaFoldDB" id="A0A2R4M394"/>
<evidence type="ECO:0000256" key="1">
    <source>
        <dbReference type="SAM" id="Coils"/>
    </source>
</evidence>
<dbReference type="RefSeq" id="WP_107720018.1">
    <property type="nucleotide sequence ID" value="NZ_CP028475.1"/>
</dbReference>
<protein>
    <submittedName>
        <fullName evidence="3">DNA repair protein</fullName>
    </submittedName>
</protein>
<feature type="transmembrane region" description="Helical" evidence="2">
    <location>
        <begin position="65"/>
        <end position="85"/>
    </location>
</feature>
<evidence type="ECO:0000256" key="2">
    <source>
        <dbReference type="SAM" id="Phobius"/>
    </source>
</evidence>